<protein>
    <submittedName>
        <fullName evidence="3">Uncharacterized protein LOC116202339</fullName>
    </submittedName>
</protein>
<proteinExistence type="predicted"/>
<keyword evidence="1" id="KW-0472">Membrane</keyword>
<dbReference type="GeneID" id="116202339"/>
<evidence type="ECO:0000313" key="3">
    <source>
        <dbReference type="RefSeq" id="XP_031389761.1"/>
    </source>
</evidence>
<feature type="transmembrane region" description="Helical" evidence="1">
    <location>
        <begin position="6"/>
        <end position="24"/>
    </location>
</feature>
<keyword evidence="1" id="KW-0812">Transmembrane</keyword>
<keyword evidence="1" id="KW-1133">Transmembrane helix</keyword>
<name>A0A6P8D880_PUNGR</name>
<feature type="transmembrane region" description="Helical" evidence="1">
    <location>
        <begin position="36"/>
        <end position="54"/>
    </location>
</feature>
<reference evidence="3" key="2">
    <citation type="submission" date="2025-08" db="UniProtKB">
        <authorList>
            <consortium name="RefSeq"/>
        </authorList>
    </citation>
    <scope>IDENTIFICATION</scope>
    <source>
        <tissue evidence="3">Leaf</tissue>
    </source>
</reference>
<reference evidence="2" key="1">
    <citation type="journal article" date="2020" name="Plant Biotechnol. J.">
        <title>The pomegranate (Punica granatum L.) draft genome dissects genetic divergence between soft- and hard-seeded cultivars.</title>
        <authorList>
            <person name="Luo X."/>
            <person name="Li H."/>
            <person name="Wu Z."/>
            <person name="Yao W."/>
            <person name="Zhao P."/>
            <person name="Cao D."/>
            <person name="Yu H."/>
            <person name="Li K."/>
            <person name="Poudel K."/>
            <person name="Zhao D."/>
            <person name="Zhang F."/>
            <person name="Xia X."/>
            <person name="Chen L."/>
            <person name="Wang Q."/>
            <person name="Jing D."/>
            <person name="Cao S."/>
        </authorList>
    </citation>
    <scope>NUCLEOTIDE SEQUENCE [LARGE SCALE GENOMIC DNA]</scope>
    <source>
        <strain evidence="2">cv. Tunisia</strain>
    </source>
</reference>
<keyword evidence="2" id="KW-1185">Reference proteome</keyword>
<evidence type="ECO:0000313" key="2">
    <source>
        <dbReference type="Proteomes" id="UP000515151"/>
    </source>
</evidence>
<dbReference type="RefSeq" id="XP_031389761.1">
    <property type="nucleotide sequence ID" value="XM_031533901.1"/>
</dbReference>
<gene>
    <name evidence="3" type="primary">LOC116202339</name>
</gene>
<organism evidence="2 3">
    <name type="scientific">Punica granatum</name>
    <name type="common">Pomegranate</name>
    <dbReference type="NCBI Taxonomy" id="22663"/>
    <lineage>
        <taxon>Eukaryota</taxon>
        <taxon>Viridiplantae</taxon>
        <taxon>Streptophyta</taxon>
        <taxon>Embryophyta</taxon>
        <taxon>Tracheophyta</taxon>
        <taxon>Spermatophyta</taxon>
        <taxon>Magnoliopsida</taxon>
        <taxon>eudicotyledons</taxon>
        <taxon>Gunneridae</taxon>
        <taxon>Pentapetalae</taxon>
        <taxon>rosids</taxon>
        <taxon>malvids</taxon>
        <taxon>Myrtales</taxon>
        <taxon>Lythraceae</taxon>
        <taxon>Punica</taxon>
    </lineage>
</organism>
<accession>A0A6P8D880</accession>
<dbReference type="AlphaFoldDB" id="A0A6P8D880"/>
<evidence type="ECO:0000256" key="1">
    <source>
        <dbReference type="SAM" id="Phobius"/>
    </source>
</evidence>
<dbReference type="Proteomes" id="UP000515151">
    <property type="component" value="Chromosome 1"/>
</dbReference>
<sequence length="165" mass="18972">MEGTIYALRGILLILAVIISFVKIRISPSTEIVPTLNSCAGLMGFFFFKVWTWIVERFGAAPWASQGKEMQCFRPAFSLPTKPHLAIRNILIPAFSIQQYGRVRELSLRSERTGRGPIRRPRHTRVHEPVPVVDGWVSPAHLLPWHIVDDPTHEDYDRRPWTQFS</sequence>